<dbReference type="STRING" id="1141098.A0A1Y2E3U2"/>
<comment type="similarity">
    <text evidence="1">Belongs to the asaB hydroxylase/desaturase family.</text>
</comment>
<dbReference type="GeneID" id="63778905"/>
<name>A0A1Y2E3U2_9PEZI</name>
<dbReference type="AlphaFoldDB" id="A0A1Y2E3U2"/>
<dbReference type="PANTHER" id="PTHR34598:SF3">
    <property type="entry name" value="OXIDOREDUCTASE AN1597"/>
    <property type="match status" value="1"/>
</dbReference>
<dbReference type="OrthoDB" id="412788at2759"/>
<evidence type="ECO:0000313" key="3">
    <source>
        <dbReference type="Proteomes" id="UP000193689"/>
    </source>
</evidence>
<evidence type="ECO:0008006" key="4">
    <source>
        <dbReference type="Google" id="ProtNLM"/>
    </source>
</evidence>
<evidence type="ECO:0000256" key="1">
    <source>
        <dbReference type="ARBA" id="ARBA00023604"/>
    </source>
</evidence>
<comment type="caution">
    <text evidence="2">The sequence shown here is derived from an EMBL/GenBank/DDBJ whole genome shotgun (WGS) entry which is preliminary data.</text>
</comment>
<dbReference type="GO" id="GO:0016491">
    <property type="term" value="F:oxidoreductase activity"/>
    <property type="evidence" value="ECO:0007669"/>
    <property type="project" value="InterPro"/>
</dbReference>
<dbReference type="Proteomes" id="UP000193689">
    <property type="component" value="Unassembled WGS sequence"/>
</dbReference>
<keyword evidence="3" id="KW-1185">Reference proteome</keyword>
<sequence>MTLKAAQQCHLLDSGQSLVSSEDTRASQTPSVDLDVVVTDITGSEGDYTLNSHGFQLCEHTSQEKEFVDDKRIIEVYYPEIEQLLYEVTGASRILLFDHTIRRPNPTAASSDDERRPVKRAHIDQSEQGPINQVMRHLGEDAPRLLQSRFQIINVWRPIKTIYRDPLAVSDSHSVPDEDILPVKLVYSDWVGEPCTILPNTKHRWYYKFAQTPQMVMMIKRYDWKKDGRARRVPHAAFTDPEMAGRGPRESIEVRALVSHEDDTIQF</sequence>
<gene>
    <name evidence="2" type="ORF">BCR38DRAFT_465170</name>
</gene>
<dbReference type="RefSeq" id="XP_040717185.1">
    <property type="nucleotide sequence ID" value="XM_040862693.1"/>
</dbReference>
<organism evidence="2 3">
    <name type="scientific">Pseudomassariella vexata</name>
    <dbReference type="NCBI Taxonomy" id="1141098"/>
    <lineage>
        <taxon>Eukaryota</taxon>
        <taxon>Fungi</taxon>
        <taxon>Dikarya</taxon>
        <taxon>Ascomycota</taxon>
        <taxon>Pezizomycotina</taxon>
        <taxon>Sordariomycetes</taxon>
        <taxon>Xylariomycetidae</taxon>
        <taxon>Amphisphaeriales</taxon>
        <taxon>Pseudomassariaceae</taxon>
        <taxon>Pseudomassariella</taxon>
    </lineage>
</organism>
<dbReference type="InParanoid" id="A0A1Y2E3U2"/>
<dbReference type="InterPro" id="IPR044053">
    <property type="entry name" value="AsaB-like"/>
</dbReference>
<proteinExistence type="inferred from homology"/>
<protein>
    <recommendedName>
        <fullName evidence="4">Methyltransferase</fullName>
    </recommendedName>
</protein>
<reference evidence="2 3" key="1">
    <citation type="submission" date="2016-07" db="EMBL/GenBank/DDBJ databases">
        <title>Pervasive Adenine N6-methylation of Active Genes in Fungi.</title>
        <authorList>
            <consortium name="DOE Joint Genome Institute"/>
            <person name="Mondo S.J."/>
            <person name="Dannebaum R.O."/>
            <person name="Kuo R.C."/>
            <person name="Labutti K."/>
            <person name="Haridas S."/>
            <person name="Kuo A."/>
            <person name="Salamov A."/>
            <person name="Ahrendt S.R."/>
            <person name="Lipzen A."/>
            <person name="Sullivan W."/>
            <person name="Andreopoulos W.B."/>
            <person name="Clum A."/>
            <person name="Lindquist E."/>
            <person name="Daum C."/>
            <person name="Ramamoorthy G.K."/>
            <person name="Gryganskyi A."/>
            <person name="Culley D."/>
            <person name="Magnuson J.K."/>
            <person name="James T.Y."/>
            <person name="O'Malley M.A."/>
            <person name="Stajich J.E."/>
            <person name="Spatafora J.W."/>
            <person name="Visel A."/>
            <person name="Grigoriev I.V."/>
        </authorList>
    </citation>
    <scope>NUCLEOTIDE SEQUENCE [LARGE SCALE GENOMIC DNA]</scope>
    <source>
        <strain evidence="2 3">CBS 129021</strain>
    </source>
</reference>
<dbReference type="NCBIfam" id="NF041278">
    <property type="entry name" value="CmcJ_NvfI_EfuI"/>
    <property type="match status" value="1"/>
</dbReference>
<evidence type="ECO:0000313" key="2">
    <source>
        <dbReference type="EMBL" id="ORY66221.1"/>
    </source>
</evidence>
<dbReference type="PANTHER" id="PTHR34598">
    <property type="entry name" value="BLL6449 PROTEIN"/>
    <property type="match status" value="1"/>
</dbReference>
<accession>A0A1Y2E3U2</accession>
<dbReference type="EMBL" id="MCFJ01000005">
    <property type="protein sequence ID" value="ORY66221.1"/>
    <property type="molecule type" value="Genomic_DNA"/>
</dbReference>